<organism evidence="1 2">
    <name type="scientific">Arthrobacter cupressi</name>
    <dbReference type="NCBI Taxonomy" id="1045773"/>
    <lineage>
        <taxon>Bacteria</taxon>
        <taxon>Bacillati</taxon>
        <taxon>Actinomycetota</taxon>
        <taxon>Actinomycetes</taxon>
        <taxon>Micrococcales</taxon>
        <taxon>Micrococcaceae</taxon>
        <taxon>Arthrobacter</taxon>
    </lineage>
</organism>
<keyword evidence="2" id="KW-1185">Reference proteome</keyword>
<name>A0A1G8NHA2_9MICC</name>
<dbReference type="OrthoDB" id="2898773at2"/>
<sequence length="149" mass="16663">MVDVQVETVINRPRNVVADYAGNPDNAPEWYANIKRVSWETEPPLRQGSRLAFSANFLGRTLDYTYEFVEFVPGELLVMRTSQGPFPMQTTYRWEDLGAGTRMTLRNTGTPAGFSKLAALVMAPMMKSAMTKDLKRLREILEAPTGTGA</sequence>
<dbReference type="Proteomes" id="UP000182130">
    <property type="component" value="Unassembled WGS sequence"/>
</dbReference>
<accession>A0A1G8NHA2</accession>
<reference evidence="2" key="1">
    <citation type="submission" date="2016-10" db="EMBL/GenBank/DDBJ databases">
        <authorList>
            <person name="Varghese N."/>
            <person name="Submissions S."/>
        </authorList>
    </citation>
    <scope>NUCLEOTIDE SEQUENCE [LARGE SCALE GENOMIC DNA]</scope>
    <source>
        <strain evidence="2">CGMCC 1.10783</strain>
    </source>
</reference>
<dbReference type="SUPFAM" id="SSF55961">
    <property type="entry name" value="Bet v1-like"/>
    <property type="match status" value="1"/>
</dbReference>
<dbReference type="STRING" id="1045773.SAMN05216555_104252"/>
<dbReference type="AlphaFoldDB" id="A0A1G8NHA2"/>
<dbReference type="Pfam" id="PF10604">
    <property type="entry name" value="Polyketide_cyc2"/>
    <property type="match status" value="1"/>
</dbReference>
<gene>
    <name evidence="1" type="ORF">SAMN05216555_104252</name>
</gene>
<dbReference type="CDD" id="cd08865">
    <property type="entry name" value="SRPBCC_10"/>
    <property type="match status" value="1"/>
</dbReference>
<dbReference type="EMBL" id="FNEI01000004">
    <property type="protein sequence ID" value="SDI79538.1"/>
    <property type="molecule type" value="Genomic_DNA"/>
</dbReference>
<protein>
    <submittedName>
        <fullName evidence="1">Polyketide cyclase / dehydrase and lipid transport</fullName>
    </submittedName>
</protein>
<evidence type="ECO:0000313" key="1">
    <source>
        <dbReference type="EMBL" id="SDI79538.1"/>
    </source>
</evidence>
<dbReference type="InterPro" id="IPR019587">
    <property type="entry name" value="Polyketide_cyclase/dehydratase"/>
</dbReference>
<proteinExistence type="predicted"/>
<dbReference type="RefSeq" id="WP_074588041.1">
    <property type="nucleotide sequence ID" value="NZ_FNEI01000004.1"/>
</dbReference>
<dbReference type="Gene3D" id="3.30.530.20">
    <property type="match status" value="1"/>
</dbReference>
<evidence type="ECO:0000313" key="2">
    <source>
        <dbReference type="Proteomes" id="UP000182130"/>
    </source>
</evidence>
<dbReference type="InterPro" id="IPR023393">
    <property type="entry name" value="START-like_dom_sf"/>
</dbReference>